<proteinExistence type="predicted"/>
<accession>A0A6L3AR83</accession>
<reference evidence="2 3" key="1">
    <citation type="submission" date="2018-07" db="EMBL/GenBank/DDBJ databases">
        <title>Genome sequence of Roseomonas fauriae ATCC 49958.</title>
        <authorList>
            <person name="Sant'Anna F.H."/>
            <person name="Baldani J.I."/>
            <person name="Zilli J.E."/>
            <person name="Reis V.M."/>
            <person name="Hartmann A."/>
            <person name="Cruz L."/>
            <person name="de Souza E.M."/>
            <person name="de Oliveira Pedrosa F."/>
            <person name="Passaglia L.M.P."/>
        </authorList>
    </citation>
    <scope>NUCLEOTIDE SEQUENCE [LARGE SCALE GENOMIC DNA]</scope>
    <source>
        <strain evidence="2 3">ATCC 49958</strain>
    </source>
</reference>
<sequence length="148" mass="16169">MRAIRPVSRRRSRSLHSATIGLWASNGRMLHRIGVGVGVGVGVGMASLRARGCAAGFDQSDEGAQASRREAQDRHDRLLDTGSFGPRQRHHLPVAILSFNDQIRADIASQPPYDPYNPPQPRMVRCGYPDPLDLSAVARRNVLADVPP</sequence>
<dbReference type="EMBL" id="QOKV01000064">
    <property type="protein sequence ID" value="KAA0675930.1"/>
    <property type="molecule type" value="Genomic_DNA"/>
</dbReference>
<dbReference type="AlphaFoldDB" id="A0A6L3AR83"/>
<gene>
    <name evidence="2" type="ORF">DS837_31510</name>
</gene>
<feature type="region of interest" description="Disordered" evidence="1">
    <location>
        <begin position="57"/>
        <end position="87"/>
    </location>
</feature>
<organism evidence="2 3">
    <name type="scientific">Azospirillum brasilense</name>
    <dbReference type="NCBI Taxonomy" id="192"/>
    <lineage>
        <taxon>Bacteria</taxon>
        <taxon>Pseudomonadati</taxon>
        <taxon>Pseudomonadota</taxon>
        <taxon>Alphaproteobacteria</taxon>
        <taxon>Rhodospirillales</taxon>
        <taxon>Azospirillaceae</taxon>
        <taxon>Azospirillum</taxon>
    </lineage>
</organism>
<protein>
    <submittedName>
        <fullName evidence="2">Uncharacterized protein</fullName>
    </submittedName>
</protein>
<name>A0A6L3AR83_AZOBR</name>
<feature type="non-terminal residue" evidence="2">
    <location>
        <position position="148"/>
    </location>
</feature>
<evidence type="ECO:0000313" key="2">
    <source>
        <dbReference type="EMBL" id="KAA0675930.1"/>
    </source>
</evidence>
<dbReference type="Proteomes" id="UP000476837">
    <property type="component" value="Unassembled WGS sequence"/>
</dbReference>
<comment type="caution">
    <text evidence="2">The sequence shown here is derived from an EMBL/GenBank/DDBJ whole genome shotgun (WGS) entry which is preliminary data.</text>
</comment>
<feature type="compositionally biased region" description="Basic and acidic residues" evidence="1">
    <location>
        <begin position="67"/>
        <end position="79"/>
    </location>
</feature>
<evidence type="ECO:0000256" key="1">
    <source>
        <dbReference type="SAM" id="MobiDB-lite"/>
    </source>
</evidence>
<evidence type="ECO:0000313" key="3">
    <source>
        <dbReference type="Proteomes" id="UP000476837"/>
    </source>
</evidence>